<feature type="non-terminal residue" evidence="3">
    <location>
        <position position="65"/>
    </location>
</feature>
<organism evidence="3 4">
    <name type="scientific">Clathrospora elynae</name>
    <dbReference type="NCBI Taxonomy" id="706981"/>
    <lineage>
        <taxon>Eukaryota</taxon>
        <taxon>Fungi</taxon>
        <taxon>Dikarya</taxon>
        <taxon>Ascomycota</taxon>
        <taxon>Pezizomycotina</taxon>
        <taxon>Dothideomycetes</taxon>
        <taxon>Pleosporomycetidae</taxon>
        <taxon>Pleosporales</taxon>
        <taxon>Diademaceae</taxon>
        <taxon>Clathrospora</taxon>
    </lineage>
</organism>
<proteinExistence type="predicted"/>
<feature type="domain" description="RING-type" evidence="2">
    <location>
        <begin position="13"/>
        <end position="58"/>
    </location>
</feature>
<dbReference type="Pfam" id="PF13639">
    <property type="entry name" value="zf-RING_2"/>
    <property type="match status" value="1"/>
</dbReference>
<reference evidence="3" key="1">
    <citation type="journal article" date="2020" name="Stud. Mycol.">
        <title>101 Dothideomycetes genomes: a test case for predicting lifestyles and emergence of pathogens.</title>
        <authorList>
            <person name="Haridas S."/>
            <person name="Albert R."/>
            <person name="Binder M."/>
            <person name="Bloem J."/>
            <person name="Labutti K."/>
            <person name="Salamov A."/>
            <person name="Andreopoulos B."/>
            <person name="Baker S."/>
            <person name="Barry K."/>
            <person name="Bills G."/>
            <person name="Bluhm B."/>
            <person name="Cannon C."/>
            <person name="Castanera R."/>
            <person name="Culley D."/>
            <person name="Daum C."/>
            <person name="Ezra D."/>
            <person name="Gonzalez J."/>
            <person name="Henrissat B."/>
            <person name="Kuo A."/>
            <person name="Liang C."/>
            <person name="Lipzen A."/>
            <person name="Lutzoni F."/>
            <person name="Magnuson J."/>
            <person name="Mondo S."/>
            <person name="Nolan M."/>
            <person name="Ohm R."/>
            <person name="Pangilinan J."/>
            <person name="Park H.-J."/>
            <person name="Ramirez L."/>
            <person name="Alfaro M."/>
            <person name="Sun H."/>
            <person name="Tritt A."/>
            <person name="Yoshinaga Y."/>
            <person name="Zwiers L.-H."/>
            <person name="Turgeon B."/>
            <person name="Goodwin S."/>
            <person name="Spatafora J."/>
            <person name="Crous P."/>
            <person name="Grigoriev I."/>
        </authorList>
    </citation>
    <scope>NUCLEOTIDE SEQUENCE</scope>
    <source>
        <strain evidence="3">CBS 161.51</strain>
    </source>
</reference>
<dbReference type="PROSITE" id="PS50089">
    <property type="entry name" value="ZF_RING_2"/>
    <property type="match status" value="1"/>
</dbReference>
<gene>
    <name evidence="3" type="ORF">EJ02DRAFT_309200</name>
</gene>
<evidence type="ECO:0000313" key="3">
    <source>
        <dbReference type="EMBL" id="KAF1935448.1"/>
    </source>
</evidence>
<dbReference type="Proteomes" id="UP000800038">
    <property type="component" value="Unassembled WGS sequence"/>
</dbReference>
<dbReference type="SMART" id="SM00184">
    <property type="entry name" value="RING"/>
    <property type="match status" value="1"/>
</dbReference>
<dbReference type="GO" id="GO:0008270">
    <property type="term" value="F:zinc ion binding"/>
    <property type="evidence" value="ECO:0007669"/>
    <property type="project" value="UniProtKB-KW"/>
</dbReference>
<name>A0A6A5S7Q6_9PLEO</name>
<keyword evidence="1" id="KW-0862">Zinc</keyword>
<evidence type="ECO:0000259" key="2">
    <source>
        <dbReference type="PROSITE" id="PS50089"/>
    </source>
</evidence>
<dbReference type="SUPFAM" id="SSF57850">
    <property type="entry name" value="RING/U-box"/>
    <property type="match status" value="1"/>
</dbReference>
<dbReference type="InterPro" id="IPR013083">
    <property type="entry name" value="Znf_RING/FYVE/PHD"/>
</dbReference>
<keyword evidence="1" id="KW-0863">Zinc-finger</keyword>
<keyword evidence="1" id="KW-0479">Metal-binding</keyword>
<evidence type="ECO:0000256" key="1">
    <source>
        <dbReference type="PROSITE-ProRule" id="PRU00175"/>
    </source>
</evidence>
<evidence type="ECO:0000313" key="4">
    <source>
        <dbReference type="Proteomes" id="UP000800038"/>
    </source>
</evidence>
<sequence length="65" mass="7490">LPHETFIITNLKCVICCENAISDTISTSCKHVFHYSCLMPWLRELSKYNKDGTCPCCREVFFKGN</sequence>
<dbReference type="Gene3D" id="3.30.40.10">
    <property type="entry name" value="Zinc/RING finger domain, C3HC4 (zinc finger)"/>
    <property type="match status" value="1"/>
</dbReference>
<dbReference type="EMBL" id="ML976269">
    <property type="protein sequence ID" value="KAF1935448.1"/>
    <property type="molecule type" value="Genomic_DNA"/>
</dbReference>
<dbReference type="InterPro" id="IPR001841">
    <property type="entry name" value="Znf_RING"/>
</dbReference>
<accession>A0A6A5S7Q6</accession>
<keyword evidence="4" id="KW-1185">Reference proteome</keyword>
<dbReference type="OrthoDB" id="3801318at2759"/>
<feature type="non-terminal residue" evidence="3">
    <location>
        <position position="1"/>
    </location>
</feature>
<protein>
    <recommendedName>
        <fullName evidence="2">RING-type domain-containing protein</fullName>
    </recommendedName>
</protein>
<dbReference type="AlphaFoldDB" id="A0A6A5S7Q6"/>